<name>A0A4R2GTM1_9HYPH</name>
<dbReference type="InterPro" id="IPR000709">
    <property type="entry name" value="Leu_Ile_Val-bd"/>
</dbReference>
<reference evidence="6 7" key="1">
    <citation type="submission" date="2019-03" db="EMBL/GenBank/DDBJ databases">
        <title>Genomic Encyclopedia of Type Strains, Phase IV (KMG-IV): sequencing the most valuable type-strain genomes for metagenomic binning, comparative biology and taxonomic classification.</title>
        <authorList>
            <person name="Goeker M."/>
        </authorList>
    </citation>
    <scope>NUCLEOTIDE SEQUENCE [LARGE SCALE GENOMIC DNA]</scope>
    <source>
        <strain evidence="6 7">DSM 22958</strain>
    </source>
</reference>
<organism evidence="6 7">
    <name type="scientific">Camelimonas lactis</name>
    <dbReference type="NCBI Taxonomy" id="659006"/>
    <lineage>
        <taxon>Bacteria</taxon>
        <taxon>Pseudomonadati</taxon>
        <taxon>Pseudomonadota</taxon>
        <taxon>Alphaproteobacteria</taxon>
        <taxon>Hyphomicrobiales</taxon>
        <taxon>Chelatococcaceae</taxon>
        <taxon>Camelimonas</taxon>
    </lineage>
</organism>
<dbReference type="Gene3D" id="3.40.50.2300">
    <property type="match status" value="2"/>
</dbReference>
<evidence type="ECO:0000259" key="5">
    <source>
        <dbReference type="Pfam" id="PF13458"/>
    </source>
</evidence>
<dbReference type="InterPro" id="IPR028081">
    <property type="entry name" value="Leu-bd"/>
</dbReference>
<dbReference type="GO" id="GO:0006865">
    <property type="term" value="P:amino acid transport"/>
    <property type="evidence" value="ECO:0007669"/>
    <property type="project" value="UniProtKB-KW"/>
</dbReference>
<accession>A0A4R2GTM1</accession>
<keyword evidence="4" id="KW-0029">Amino-acid transport</keyword>
<dbReference type="PROSITE" id="PS51318">
    <property type="entry name" value="TAT"/>
    <property type="match status" value="1"/>
</dbReference>
<evidence type="ECO:0000313" key="7">
    <source>
        <dbReference type="Proteomes" id="UP000294881"/>
    </source>
</evidence>
<dbReference type="Proteomes" id="UP000294881">
    <property type="component" value="Unassembled WGS sequence"/>
</dbReference>
<evidence type="ECO:0000256" key="1">
    <source>
        <dbReference type="ARBA" id="ARBA00010062"/>
    </source>
</evidence>
<dbReference type="PRINTS" id="PR00337">
    <property type="entry name" value="LEUILEVALBP"/>
</dbReference>
<dbReference type="AlphaFoldDB" id="A0A4R2GTM1"/>
<dbReference type="PANTHER" id="PTHR30483">
    <property type="entry name" value="LEUCINE-SPECIFIC-BINDING PROTEIN"/>
    <property type="match status" value="1"/>
</dbReference>
<comment type="similarity">
    <text evidence="1">Belongs to the leucine-binding protein family.</text>
</comment>
<sequence length="413" mass="44019">MSRADRTILTAAGSIDRRSFLQLAGLTAGASALGAGLAGGAAAAEPFRIGWVRPTTGRLVTSFNPLYMGGVMAVEEINAAGGILGRQIERVEEDDEALPSKEPGIVRKLRGAGIHYVVGPTGSSQSLSSIAATTAAKMIQATYAAAAEAGDGKRYPYHYQLLFNTDQQAEICVDYMLKNQGLKKIGVLQENTAFGEQATASTVKYLKKAGVEPASVQVYPINAPDLAAYVSNLQKAGVDGVIAWIANIPNAAMIFNTMKSLNWFPPVTGHSGLFLPSLFELVSPEAVKNVYGTYYKSFTWNATEQPGERQVAFAKKLAEIPGAKNNEVNIAASPYYDFVYLLKHAIEQTKSFEVADIKKALDSTKDFPGLLGKVSFTPENHSGIALADITLASVSSGVDKRAMGCMRERAPGL</sequence>
<evidence type="ECO:0000256" key="4">
    <source>
        <dbReference type="ARBA" id="ARBA00022970"/>
    </source>
</evidence>
<keyword evidence="7" id="KW-1185">Reference proteome</keyword>
<comment type="caution">
    <text evidence="6">The sequence shown here is derived from an EMBL/GenBank/DDBJ whole genome shotgun (WGS) entry which is preliminary data.</text>
</comment>
<gene>
    <name evidence="6" type="ORF">EV666_110146</name>
</gene>
<evidence type="ECO:0000313" key="6">
    <source>
        <dbReference type="EMBL" id="TCO12106.1"/>
    </source>
</evidence>
<keyword evidence="3" id="KW-0732">Signal</keyword>
<dbReference type="Pfam" id="PF13458">
    <property type="entry name" value="Peripla_BP_6"/>
    <property type="match status" value="1"/>
</dbReference>
<dbReference type="PANTHER" id="PTHR30483:SF6">
    <property type="entry name" value="PERIPLASMIC BINDING PROTEIN OF ABC TRANSPORTER FOR NATURAL AMINO ACIDS"/>
    <property type="match status" value="1"/>
</dbReference>
<dbReference type="EMBL" id="SLWL01000010">
    <property type="protein sequence ID" value="TCO12106.1"/>
    <property type="molecule type" value="Genomic_DNA"/>
</dbReference>
<dbReference type="InterPro" id="IPR006311">
    <property type="entry name" value="TAT_signal"/>
</dbReference>
<dbReference type="InterPro" id="IPR051010">
    <property type="entry name" value="BCAA_transport"/>
</dbReference>
<protein>
    <submittedName>
        <fullName evidence="6">ABC-type branched-subunit amino acid transport system substrate-binding protein</fullName>
    </submittedName>
</protein>
<dbReference type="SUPFAM" id="SSF53822">
    <property type="entry name" value="Periplasmic binding protein-like I"/>
    <property type="match status" value="1"/>
</dbReference>
<evidence type="ECO:0000256" key="2">
    <source>
        <dbReference type="ARBA" id="ARBA00022448"/>
    </source>
</evidence>
<feature type="domain" description="Leucine-binding protein" evidence="5">
    <location>
        <begin position="47"/>
        <end position="393"/>
    </location>
</feature>
<dbReference type="OrthoDB" id="9768099at2"/>
<dbReference type="InterPro" id="IPR028082">
    <property type="entry name" value="Peripla_BP_I"/>
</dbReference>
<dbReference type="RefSeq" id="WP_132008281.1">
    <property type="nucleotide sequence ID" value="NZ_JBHUNN010000002.1"/>
</dbReference>
<evidence type="ECO:0000256" key="3">
    <source>
        <dbReference type="ARBA" id="ARBA00022729"/>
    </source>
</evidence>
<proteinExistence type="inferred from homology"/>
<keyword evidence="2" id="KW-0813">Transport</keyword>